<gene>
    <name evidence="1" type="ORF">SAMN05421863_101231</name>
</gene>
<organism evidence="1 2">
    <name type="scientific">Nitrosomonas communis</name>
    <dbReference type="NCBI Taxonomy" id="44574"/>
    <lineage>
        <taxon>Bacteria</taxon>
        <taxon>Pseudomonadati</taxon>
        <taxon>Pseudomonadota</taxon>
        <taxon>Betaproteobacteria</taxon>
        <taxon>Nitrosomonadales</taxon>
        <taxon>Nitrosomonadaceae</taxon>
        <taxon>Nitrosomonas</taxon>
    </lineage>
</organism>
<sequence length="56" mass="6306">MHTKQLSERDICTQFIMLALQQAGWGIASQVREEFLLTKGRIIVRGRLHARAAQAG</sequence>
<name>A0A1I4MWN0_9PROT</name>
<dbReference type="Gene3D" id="3.90.1570.30">
    <property type="match status" value="1"/>
</dbReference>
<protein>
    <submittedName>
        <fullName evidence="1">Type I restriction enzyme, R subunit</fullName>
    </submittedName>
</protein>
<reference evidence="2" key="1">
    <citation type="submission" date="2016-10" db="EMBL/GenBank/DDBJ databases">
        <authorList>
            <person name="Varghese N."/>
            <person name="Submissions S."/>
        </authorList>
    </citation>
    <scope>NUCLEOTIDE SEQUENCE [LARGE SCALE GENOMIC DNA]</scope>
    <source>
        <strain evidence="2">Nm44</strain>
    </source>
</reference>
<dbReference type="Proteomes" id="UP000183287">
    <property type="component" value="Unassembled WGS sequence"/>
</dbReference>
<evidence type="ECO:0000313" key="1">
    <source>
        <dbReference type="EMBL" id="SFM07724.1"/>
    </source>
</evidence>
<evidence type="ECO:0000313" key="2">
    <source>
        <dbReference type="Proteomes" id="UP000183287"/>
    </source>
</evidence>
<dbReference type="AlphaFoldDB" id="A0A1I4MWN0"/>
<accession>A0A1I4MWN0</accession>
<keyword evidence="2" id="KW-1185">Reference proteome</keyword>
<dbReference type="EMBL" id="FOUB01000012">
    <property type="protein sequence ID" value="SFM07724.1"/>
    <property type="molecule type" value="Genomic_DNA"/>
</dbReference>
<proteinExistence type="predicted"/>